<protein>
    <submittedName>
        <fullName evidence="2">Uncharacterized protein</fullName>
    </submittedName>
</protein>
<reference evidence="2" key="1">
    <citation type="journal article" date="2008" name="BMC Genomics">
        <title>A conifer genomics resource of 200,000 spruce (Picea spp.) ESTs and 6,464 high-quality, sequence-finished full-length cDNAs for Sitka spruce (Picea sitchensis).</title>
        <authorList>
            <person name="Ralph S.G."/>
            <person name="Chun H.J."/>
            <person name="Kolosova N."/>
            <person name="Cooper D."/>
            <person name="Oddy C."/>
            <person name="Ritland C.E."/>
            <person name="Kirkpatrick R."/>
            <person name="Moore R."/>
            <person name="Barber S."/>
            <person name="Holt R.A."/>
            <person name="Jones S.J."/>
            <person name="Marra M.A."/>
            <person name="Douglas C.J."/>
            <person name="Ritland K."/>
            <person name="Bohlmann J."/>
        </authorList>
    </citation>
    <scope>NUCLEOTIDE SEQUENCE</scope>
    <source>
        <tissue evidence="2">Bark</tissue>
    </source>
</reference>
<proteinExistence type="evidence at transcript level"/>
<dbReference type="EMBL" id="EF086716">
    <property type="protein sequence ID" value="ABK25972.1"/>
    <property type="molecule type" value="mRNA"/>
</dbReference>
<evidence type="ECO:0000256" key="1">
    <source>
        <dbReference type="SAM" id="MobiDB-lite"/>
    </source>
</evidence>
<feature type="compositionally biased region" description="Basic residues" evidence="1">
    <location>
        <begin position="96"/>
        <end position="105"/>
    </location>
</feature>
<sequence length="154" mass="17077">MQGKDRQRKRKAISSGAKAIRINAEGDVYLEDPTVAQENVIELDTGKAGTRKRKFNSERKPSSKPKNAQKTIKDSEVPLEQMDPKRLRIDGDSKQKGRPGKRMKKSANDGSQPGRPAEKVAESAESPSFVNTVNIDANVDIEEENSSRSWSSPR</sequence>
<feature type="region of interest" description="Disordered" evidence="1">
    <location>
        <begin position="41"/>
        <end position="154"/>
    </location>
</feature>
<feature type="compositionally biased region" description="Basic and acidic residues" evidence="1">
    <location>
        <begin position="71"/>
        <end position="95"/>
    </location>
</feature>
<evidence type="ECO:0000313" key="2">
    <source>
        <dbReference type="EMBL" id="ABK25972.1"/>
    </source>
</evidence>
<accession>A9NZB1</accession>
<name>A9NZB1_PICSI</name>
<dbReference type="AlphaFoldDB" id="A9NZB1"/>
<organism evidence="2">
    <name type="scientific">Picea sitchensis</name>
    <name type="common">Sitka spruce</name>
    <name type="synonym">Pinus sitchensis</name>
    <dbReference type="NCBI Taxonomy" id="3332"/>
    <lineage>
        <taxon>Eukaryota</taxon>
        <taxon>Viridiplantae</taxon>
        <taxon>Streptophyta</taxon>
        <taxon>Embryophyta</taxon>
        <taxon>Tracheophyta</taxon>
        <taxon>Spermatophyta</taxon>
        <taxon>Pinopsida</taxon>
        <taxon>Pinidae</taxon>
        <taxon>Conifers I</taxon>
        <taxon>Pinales</taxon>
        <taxon>Pinaceae</taxon>
        <taxon>Picea</taxon>
    </lineage>
</organism>
<feature type="compositionally biased region" description="Polar residues" evidence="1">
    <location>
        <begin position="125"/>
        <end position="135"/>
    </location>
</feature>